<dbReference type="Pfam" id="PF00756">
    <property type="entry name" value="Esterase"/>
    <property type="match status" value="1"/>
</dbReference>
<dbReference type="PANTHER" id="PTHR48098:SF1">
    <property type="entry name" value="DIACYLGLYCEROL ACYLTRANSFERASE_MYCOLYLTRANSFERASE AG85A"/>
    <property type="match status" value="1"/>
</dbReference>
<feature type="chain" id="PRO_5045381633" evidence="1">
    <location>
        <begin position="19"/>
        <end position="272"/>
    </location>
</feature>
<evidence type="ECO:0000313" key="3">
    <source>
        <dbReference type="Proteomes" id="UP000753802"/>
    </source>
</evidence>
<feature type="signal peptide" evidence="1">
    <location>
        <begin position="1"/>
        <end position="18"/>
    </location>
</feature>
<dbReference type="Proteomes" id="UP000753802">
    <property type="component" value="Unassembled WGS sequence"/>
</dbReference>
<gene>
    <name evidence="2" type="ORF">GWC95_07540</name>
</gene>
<dbReference type="PANTHER" id="PTHR48098">
    <property type="entry name" value="ENTEROCHELIN ESTERASE-RELATED"/>
    <property type="match status" value="1"/>
</dbReference>
<sequence>MKPIVVFSFLLIALSTKAASVDTLEIFSNSMHRKVKTVLVRPSGYNNGDKRYPVVYLLHGAFGSYSNWITKVPHIQQLADQYQLMIVCPDGGYTSWYWDSPIDSTYRFETFVGTEVPQYIDANYRTIADRKGRVITGLSMGGHGGFFLGFRHAETFSAIGSMSGALNSTVITQGYGVEKRLGDTAANRTYWRDWSALAAVEKYPKDSVAIIFDCGTEDGVLFMNRSMHEKLSKMKVPHEYTERPGKHDWKYWENAIDYQLLFFRKHFDKVLR</sequence>
<evidence type="ECO:0000313" key="2">
    <source>
        <dbReference type="EMBL" id="NCI49769.1"/>
    </source>
</evidence>
<proteinExistence type="predicted"/>
<dbReference type="Gene3D" id="3.40.50.1820">
    <property type="entry name" value="alpha/beta hydrolase"/>
    <property type="match status" value="1"/>
</dbReference>
<dbReference type="InterPro" id="IPR000801">
    <property type="entry name" value="Esterase-like"/>
</dbReference>
<dbReference type="InterPro" id="IPR050583">
    <property type="entry name" value="Mycobacterial_A85_antigen"/>
</dbReference>
<protein>
    <submittedName>
        <fullName evidence="2">Esterase family protein</fullName>
    </submittedName>
</protein>
<keyword evidence="3" id="KW-1185">Reference proteome</keyword>
<keyword evidence="1" id="KW-0732">Signal</keyword>
<dbReference type="EMBL" id="JAACJS010000011">
    <property type="protein sequence ID" value="NCI49769.1"/>
    <property type="molecule type" value="Genomic_DNA"/>
</dbReference>
<reference evidence="2 3" key="1">
    <citation type="submission" date="2020-01" db="EMBL/GenBank/DDBJ databases">
        <title>Genome analysis.</title>
        <authorList>
            <person name="Wu S."/>
            <person name="Wang G."/>
        </authorList>
    </citation>
    <scope>NUCLEOTIDE SEQUENCE [LARGE SCALE GENOMIC DNA]</scope>
    <source>
        <strain evidence="2 3">SYL130</strain>
    </source>
</reference>
<organism evidence="2 3">
    <name type="scientific">Sediminibacterium roseum</name>
    <dbReference type="NCBI Taxonomy" id="1978412"/>
    <lineage>
        <taxon>Bacteria</taxon>
        <taxon>Pseudomonadati</taxon>
        <taxon>Bacteroidota</taxon>
        <taxon>Chitinophagia</taxon>
        <taxon>Chitinophagales</taxon>
        <taxon>Chitinophagaceae</taxon>
        <taxon>Sediminibacterium</taxon>
    </lineage>
</organism>
<evidence type="ECO:0000256" key="1">
    <source>
        <dbReference type="SAM" id="SignalP"/>
    </source>
</evidence>
<accession>A0ABW9ZRN2</accession>
<name>A0ABW9ZRN2_9BACT</name>
<dbReference type="RefSeq" id="WP_161818078.1">
    <property type="nucleotide sequence ID" value="NZ_JAACJS010000011.1"/>
</dbReference>
<dbReference type="InterPro" id="IPR029058">
    <property type="entry name" value="AB_hydrolase_fold"/>
</dbReference>
<dbReference type="SUPFAM" id="SSF53474">
    <property type="entry name" value="alpha/beta-Hydrolases"/>
    <property type="match status" value="1"/>
</dbReference>
<comment type="caution">
    <text evidence="2">The sequence shown here is derived from an EMBL/GenBank/DDBJ whole genome shotgun (WGS) entry which is preliminary data.</text>
</comment>